<feature type="domain" description="RING-type" evidence="5">
    <location>
        <begin position="1886"/>
        <end position="1931"/>
    </location>
</feature>
<dbReference type="KEGG" id="aplc:110974905"/>
<feature type="compositionally biased region" description="Polar residues" evidence="4">
    <location>
        <begin position="662"/>
        <end position="677"/>
    </location>
</feature>
<evidence type="ECO:0000259" key="5">
    <source>
        <dbReference type="PROSITE" id="PS50089"/>
    </source>
</evidence>
<dbReference type="SUPFAM" id="SSF50978">
    <property type="entry name" value="WD40 repeat-like"/>
    <property type="match status" value="1"/>
</dbReference>
<evidence type="ECO:0000256" key="2">
    <source>
        <dbReference type="ARBA" id="ARBA00022833"/>
    </source>
</evidence>
<feature type="compositionally biased region" description="Polar residues" evidence="4">
    <location>
        <begin position="744"/>
        <end position="756"/>
    </location>
</feature>
<feature type="compositionally biased region" description="Low complexity" evidence="4">
    <location>
        <begin position="717"/>
        <end position="726"/>
    </location>
</feature>
<dbReference type="GO" id="GO:0008270">
    <property type="term" value="F:zinc ion binding"/>
    <property type="evidence" value="ECO:0007669"/>
    <property type="project" value="UniProtKB-KW"/>
</dbReference>
<feature type="compositionally biased region" description="Polar residues" evidence="4">
    <location>
        <begin position="946"/>
        <end position="993"/>
    </location>
</feature>
<dbReference type="InterPro" id="IPR056445">
    <property type="entry name" value="TPR_HPS5"/>
</dbReference>
<dbReference type="PROSITE" id="PS50089">
    <property type="entry name" value="ZF_RING_2"/>
    <property type="match status" value="1"/>
</dbReference>
<dbReference type="PANTHER" id="PTHR23287">
    <property type="entry name" value="RUBY-EYE2-LIKE PROTEIN"/>
    <property type="match status" value="1"/>
</dbReference>
<feature type="region of interest" description="Disordered" evidence="4">
    <location>
        <begin position="1215"/>
        <end position="1248"/>
    </location>
</feature>
<dbReference type="Pfam" id="PF23758">
    <property type="entry name" value="TPR_HPS5"/>
    <property type="match status" value="1"/>
</dbReference>
<dbReference type="InterPro" id="IPR001841">
    <property type="entry name" value="Znf_RING"/>
</dbReference>
<feature type="region of interest" description="Disordered" evidence="4">
    <location>
        <begin position="875"/>
        <end position="993"/>
    </location>
</feature>
<dbReference type="SMART" id="SM00184">
    <property type="entry name" value="RING"/>
    <property type="match status" value="1"/>
</dbReference>
<evidence type="ECO:0000313" key="6">
    <source>
        <dbReference type="Proteomes" id="UP000694845"/>
    </source>
</evidence>
<feature type="compositionally biased region" description="Polar residues" evidence="4">
    <location>
        <begin position="763"/>
        <end position="774"/>
    </location>
</feature>
<evidence type="ECO:0000313" key="7">
    <source>
        <dbReference type="RefSeq" id="XP_022082543.1"/>
    </source>
</evidence>
<evidence type="ECO:0000256" key="4">
    <source>
        <dbReference type="SAM" id="MobiDB-lite"/>
    </source>
</evidence>
<feature type="compositionally biased region" description="Polar residues" evidence="4">
    <location>
        <begin position="1101"/>
        <end position="1110"/>
    </location>
</feature>
<reference evidence="7" key="1">
    <citation type="submission" date="2025-08" db="UniProtKB">
        <authorList>
            <consortium name="RefSeq"/>
        </authorList>
    </citation>
    <scope>IDENTIFICATION</scope>
</reference>
<accession>A0A8B7XP01</accession>
<dbReference type="GeneID" id="110974905"/>
<protein>
    <submittedName>
        <fullName evidence="7">Uncharacterized protein LOC110974905 isoform X1</fullName>
    </submittedName>
</protein>
<dbReference type="InterPro" id="IPR056499">
    <property type="entry name" value="Beta-prop_HPS5-like"/>
</dbReference>
<name>A0A8B7XP01_ACAPL</name>
<feature type="region of interest" description="Disordered" evidence="4">
    <location>
        <begin position="1074"/>
        <end position="1130"/>
    </location>
</feature>
<feature type="compositionally biased region" description="Basic and acidic residues" evidence="4">
    <location>
        <begin position="906"/>
        <end position="924"/>
    </location>
</feature>
<dbReference type="Gene3D" id="2.130.10.10">
    <property type="entry name" value="YVTN repeat-like/Quinoprotein amine dehydrogenase"/>
    <property type="match status" value="1"/>
</dbReference>
<keyword evidence="1 3" id="KW-0863">Zinc-finger</keyword>
<evidence type="ECO:0000256" key="1">
    <source>
        <dbReference type="ARBA" id="ARBA00022771"/>
    </source>
</evidence>
<dbReference type="PANTHER" id="PTHR23287:SF18">
    <property type="entry name" value="BLOC-2 COMPLEX MEMBER HPS5"/>
    <property type="match status" value="1"/>
</dbReference>
<organism evidence="6 7">
    <name type="scientific">Acanthaster planci</name>
    <name type="common">Crown-of-thorns starfish</name>
    <dbReference type="NCBI Taxonomy" id="133434"/>
    <lineage>
        <taxon>Eukaryota</taxon>
        <taxon>Metazoa</taxon>
        <taxon>Echinodermata</taxon>
        <taxon>Eleutherozoa</taxon>
        <taxon>Asterozoa</taxon>
        <taxon>Asteroidea</taxon>
        <taxon>Valvatacea</taxon>
        <taxon>Valvatida</taxon>
        <taxon>Acanthasteridae</taxon>
        <taxon>Acanthaster</taxon>
    </lineage>
</organism>
<feature type="region of interest" description="Disordered" evidence="4">
    <location>
        <begin position="744"/>
        <end position="795"/>
    </location>
</feature>
<sequence length="1935" mass="212944">MTEHLPGASGTMAHPDGFHILAELTSAESLTAPIKASGRIKYTCIAVSKNYIGLGASSGSLYIFHRSSFKYLQVFSNTEGALTRVTFAPDDNLVGLATSQGVVITWELNIERRTKSERLAVSSAHRNGVVTAMIWDTASERLFSGDSHGRVTFLNVYHRKMAGLFKLPTELVMDADSAIVQLDYCDDKLLTSTATKCFICDTKKKKQAYVVGTKLRDGQFGACFLQKATKEFPLVYSARPSSRIWEGNIVGQVLATHQFKHLLAVPSLPVVGPGRTPVFPSADHIQKPQSLNFSQLLTFGHGHNLLLTWNAEAIYVFDPTHIKVILWSMDFKDILWACVYKSRVYCLHPNSQVRCYMLLSAERCVSKLYALSLWEQSAQVAVHFAERIKQGAARRYVPSSLVREVNYQLLDGQADLALMGKMEELLGIMEEDGLSTPGSSRRSSLESFEGTRLDSGIYLVRNRAASEDSVEDFSYQNLQPAVSVVDRETQMDGRIEGYDPKNNGKSDTNDEQDVAWESSEFPNYETTPLTTYEPSEMNYGIGKLSLRHSSQCDFEDNQAVPMPPNEGAQAERFGRTADVAESFGDFDEEVEVASGFHFAEDEEVEGPGELGNGPAGINWGFGQGRLGLRRQSSLMEEIAEKPSEGNTRALVKDGELDSSIAESLNSTSENPVTNLSTGPRMENLQDSPSTKADERKRAGSDPSSPGDSANPCKASSDDTSSNTSVSRPHGTTARDAVKMHNNASSQCSYSVATDTQSSEKCHSQNSMPSPSQPDHSGMGHAQDQQLTDSGRFTTDVSSEITQHDHSQMGHMVPSETHPTLLTPQQRPRLTHLPLESIAAARDLKDTDLKSAPLIEEAAGAQEDCPAIRRTMSLPMVDPMIGPDRDGRRARKQFYSAKDKKRSKKSRIIDFDKPQVSSKPDHPPKIDSISAVPVSPKAMPKLPVRSPVTSTPIKRSQSFSSQPASQLSPTPTPTKRSSQLDQGADSPQLNSFGSESMVGTGLFDPGEDMFWGGSSMMFTMTGPKLAAQFLGPSLSAVKESLSSKLVKTKTFLRQMSSEPEIGSPEKDLITTVTPAERQPLTTPEDPSPEPTAPHRRSRTDSLHNTLMPSASSEHRQLQSAVPRATSFDPPARSFDLVVNTEKEKLEYCKGLVDDAVRKLAQATFEAKQSLQDPKLSLSVNDCCDVLEKWLHVLQKALAPKNHHLQTESFEEIKGAMPMDRQPGTCGDEEKNPFVGEDGSVSSNQDLPYPKKEVGETDALTRDILNFSAPSRSRSRWQLSDPLGLPEKVLQDMSDLALLCFEMGVFGSDATPTNTTIQSDTERSGSFQGESSSPETDQSHPLLDPNMNTRYPRTFVTQSLIGQFPPNVQSVNRTSQSSTPSHGASQLNVTDSSSQGYVSMETDNTTMDEQDKRSANFVASFFFLLDVDRVRDVLKWREGWRIQTMASILDCMQASDSEDDYQIGGISRLAQVIKTEMQKGNCVNISHINRLLQQGETETALDVMVGAFPDLAPWEVMHLTQADTVPRGCFLDYATTLLESVEAMDRDSMLASICSDQEVICHLLSCALSQGAPGTADLFCACGNMPRPGSHMQEWQYGTLADEILSLPATCKDRLLNACIQHGFWQGALRLCLDLQQRQRALRVALQLADVKFFSDEAEGVLPQNMDEWILLLNLMSKSQSVSKSICCLSCSALLLTEQDGHWLMAPATAKPSSDNACDWSGQDPSSKPECDWGMDCKNAQQGIRLPSNWSPSVTWKRISTLLVKSMGPGLATRMLTDTSIPSGELSRDFYRNCILISMIEKHEGDACLGLLEGTDTYLWSKRNNTMAPPIYHQMIQERARMMSHDEADPELFVSKIPEPDAVSPHSYLFIEDHDCHWGTNVLLNSDCEICGHALSTSVSARTTGLLAFPCGHAFHSACVVEKTCVLCYEQKCQNLQ</sequence>
<dbReference type="InterPro" id="IPR036322">
    <property type="entry name" value="WD40_repeat_dom_sf"/>
</dbReference>
<feature type="region of interest" description="Disordered" evidence="4">
    <location>
        <begin position="662"/>
        <end position="731"/>
    </location>
</feature>
<keyword evidence="6" id="KW-1185">Reference proteome</keyword>
<dbReference type="Pfam" id="PF23756">
    <property type="entry name" value="Beta-prop_HPS5"/>
    <property type="match status" value="1"/>
</dbReference>
<evidence type="ECO:0000256" key="3">
    <source>
        <dbReference type="PROSITE-ProRule" id="PRU00175"/>
    </source>
</evidence>
<dbReference type="CTD" id="11234"/>
<dbReference type="InterPro" id="IPR015943">
    <property type="entry name" value="WD40/YVTN_repeat-like_dom_sf"/>
</dbReference>
<dbReference type="OrthoDB" id="19493at2759"/>
<proteinExistence type="predicted"/>
<feature type="compositionally biased region" description="Polar residues" evidence="4">
    <location>
        <begin position="1308"/>
        <end position="1334"/>
    </location>
</feature>
<gene>
    <name evidence="7" type="primary">LOC110974905</name>
</gene>
<dbReference type="RefSeq" id="XP_022082543.1">
    <property type="nucleotide sequence ID" value="XM_022226851.1"/>
</dbReference>
<feature type="region of interest" description="Disordered" evidence="4">
    <location>
        <begin position="1307"/>
        <end position="1347"/>
    </location>
</feature>
<dbReference type="Proteomes" id="UP000694845">
    <property type="component" value="Unplaced"/>
</dbReference>
<keyword evidence="2" id="KW-0862">Zinc</keyword>
<dbReference type="GO" id="GO:0048066">
    <property type="term" value="P:developmental pigmentation"/>
    <property type="evidence" value="ECO:0007669"/>
    <property type="project" value="TreeGrafter"/>
</dbReference>
<keyword evidence="1 3" id="KW-0479">Metal-binding</keyword>
<feature type="region of interest" description="Disordered" evidence="4">
    <location>
        <begin position="1364"/>
        <end position="1397"/>
    </location>
</feature>
<feature type="compositionally biased region" description="Polar residues" evidence="4">
    <location>
        <begin position="782"/>
        <end position="795"/>
    </location>
</feature>
<dbReference type="GO" id="GO:0005737">
    <property type="term" value="C:cytoplasm"/>
    <property type="evidence" value="ECO:0007669"/>
    <property type="project" value="TreeGrafter"/>
</dbReference>